<dbReference type="Gene3D" id="1.10.150.50">
    <property type="entry name" value="Transcription Factor, Ets-1"/>
    <property type="match status" value="1"/>
</dbReference>
<feature type="compositionally biased region" description="Acidic residues" evidence="1">
    <location>
        <begin position="326"/>
        <end position="340"/>
    </location>
</feature>
<feature type="region of interest" description="Disordered" evidence="1">
    <location>
        <begin position="321"/>
        <end position="344"/>
    </location>
</feature>
<evidence type="ECO:0008006" key="4">
    <source>
        <dbReference type="Google" id="ProtNLM"/>
    </source>
</evidence>
<gene>
    <name evidence="2" type="ORF">FSP39_013513</name>
</gene>
<feature type="compositionally biased region" description="Basic and acidic residues" evidence="1">
    <location>
        <begin position="391"/>
        <end position="406"/>
    </location>
</feature>
<feature type="compositionally biased region" description="Polar residues" evidence="1">
    <location>
        <begin position="361"/>
        <end position="373"/>
    </location>
</feature>
<comment type="caution">
    <text evidence="2">The sequence shown here is derived from an EMBL/GenBank/DDBJ whole genome shotgun (WGS) entry which is preliminary data.</text>
</comment>
<keyword evidence="3" id="KW-1185">Reference proteome</keyword>
<feature type="compositionally biased region" description="Polar residues" evidence="1">
    <location>
        <begin position="411"/>
        <end position="421"/>
    </location>
</feature>
<sequence length="598" mass="66930">MTSRLSDILQTLKGPVVVKIVKGRLDFHGWRTFGEEQCLTLFPPSKQIMVLNSTSYENINEDKTHGHDADRVDNISFLCSKTSEKFNDRHCEGKIFHDISSILGDVPRYLRVEEDFFAFVEDGNMCKMQRVEVGQVLELFEIHYDHSTDNTELYENVRLDGGEILRCRCAELGVEIMLPNSSKVDLVAMSDHNSYTLMDIADRFSFPRSISFSDTALSTSMKKLRKRSELLVASETVEEMLFACELGKTNIEFFDEKLLQCDNVFMSPMSKTDTSNVWVEQCTGCVDSLDTFRCLYTRKKTTLDNGQMLYSVFGMEQNASASNIENDNEGEEEGDGEDYEPMNKIEIPECPPVRQFLRSFENSPASSQNSSRPASLQSVQSSRSSGSRSSAGEDHGGSYVHIHVDHYPTPMQDNSLSPSESSEMKVASSLNSQTNVNTSEPDDVSNPIAQTTVDAVVMDDASHPNTQAKLTIPDAEDASSPTTQARVAIPEAEEAWSPINVATITSPVTDQASSLVTQDRSTTENDVNEIQNMGVSELCQFLQSFKLNNFAKVCETEMVDGEFLSSLSDEELKSEPFNLKDFDLKKFTKLKSGWRPRM</sequence>
<evidence type="ECO:0000313" key="3">
    <source>
        <dbReference type="Proteomes" id="UP001186944"/>
    </source>
</evidence>
<dbReference type="Proteomes" id="UP001186944">
    <property type="component" value="Unassembled WGS sequence"/>
</dbReference>
<dbReference type="AlphaFoldDB" id="A0AA88XZ94"/>
<feature type="region of interest" description="Disordered" evidence="1">
    <location>
        <begin position="361"/>
        <end position="446"/>
    </location>
</feature>
<dbReference type="PANTHER" id="PTHR14454:SF11">
    <property type="entry name" value="SERRANO, ISOFORM F"/>
    <property type="match status" value="1"/>
</dbReference>
<dbReference type="InterPro" id="IPR052281">
    <property type="entry name" value="GAREM"/>
</dbReference>
<proteinExistence type="predicted"/>
<evidence type="ECO:0000256" key="1">
    <source>
        <dbReference type="SAM" id="MobiDB-lite"/>
    </source>
</evidence>
<dbReference type="PANTHER" id="PTHR14454">
    <property type="entry name" value="GRB2-ASSOCIATED AND REGULATOR OF MAPK PROTEIN FAMILY MEMBER"/>
    <property type="match status" value="1"/>
</dbReference>
<dbReference type="InterPro" id="IPR013761">
    <property type="entry name" value="SAM/pointed_sf"/>
</dbReference>
<dbReference type="CDD" id="cd09487">
    <property type="entry name" value="SAM_superfamily"/>
    <property type="match status" value="1"/>
</dbReference>
<accession>A0AA88XZ94</accession>
<reference evidence="2" key="1">
    <citation type="submission" date="2019-08" db="EMBL/GenBank/DDBJ databases">
        <title>The improved chromosome-level genome for the pearl oyster Pinctada fucata martensii using PacBio sequencing and Hi-C.</title>
        <authorList>
            <person name="Zheng Z."/>
        </authorList>
    </citation>
    <scope>NUCLEOTIDE SEQUENCE</scope>
    <source>
        <strain evidence="2">ZZ-2019</strain>
        <tissue evidence="2">Adductor muscle</tissue>
    </source>
</reference>
<name>A0AA88XZ94_PINIB</name>
<dbReference type="EMBL" id="VSWD01000008">
    <property type="protein sequence ID" value="KAK3095347.1"/>
    <property type="molecule type" value="Genomic_DNA"/>
</dbReference>
<evidence type="ECO:0000313" key="2">
    <source>
        <dbReference type="EMBL" id="KAK3095347.1"/>
    </source>
</evidence>
<feature type="compositionally biased region" description="Low complexity" evidence="1">
    <location>
        <begin position="374"/>
        <end position="390"/>
    </location>
</feature>
<organism evidence="2 3">
    <name type="scientific">Pinctada imbricata</name>
    <name type="common">Atlantic pearl-oyster</name>
    <name type="synonym">Pinctada martensii</name>
    <dbReference type="NCBI Taxonomy" id="66713"/>
    <lineage>
        <taxon>Eukaryota</taxon>
        <taxon>Metazoa</taxon>
        <taxon>Spiralia</taxon>
        <taxon>Lophotrochozoa</taxon>
        <taxon>Mollusca</taxon>
        <taxon>Bivalvia</taxon>
        <taxon>Autobranchia</taxon>
        <taxon>Pteriomorphia</taxon>
        <taxon>Pterioida</taxon>
        <taxon>Pterioidea</taxon>
        <taxon>Pteriidae</taxon>
        <taxon>Pinctada</taxon>
    </lineage>
</organism>
<feature type="compositionally biased region" description="Polar residues" evidence="1">
    <location>
        <begin position="428"/>
        <end position="439"/>
    </location>
</feature>
<protein>
    <recommendedName>
        <fullName evidence="4">CABIT domain-containing protein</fullName>
    </recommendedName>
</protein>